<evidence type="ECO:0008006" key="6">
    <source>
        <dbReference type="Google" id="ProtNLM"/>
    </source>
</evidence>
<evidence type="ECO:0000256" key="1">
    <source>
        <dbReference type="ARBA" id="ARBA00023157"/>
    </source>
</evidence>
<dbReference type="OrthoDB" id="6495560at2759"/>
<keyword evidence="3" id="KW-0472">Membrane</keyword>
<dbReference type="EMBL" id="CAJPVJ010001041">
    <property type="protein sequence ID" value="CAG2163949.1"/>
    <property type="molecule type" value="Genomic_DNA"/>
</dbReference>
<evidence type="ECO:0000256" key="3">
    <source>
        <dbReference type="SAM" id="Phobius"/>
    </source>
</evidence>
<feature type="disulfide bond" evidence="2">
    <location>
        <begin position="156"/>
        <end position="174"/>
    </location>
</feature>
<dbReference type="SMART" id="SM00192">
    <property type="entry name" value="LDLa"/>
    <property type="match status" value="1"/>
</dbReference>
<feature type="transmembrane region" description="Helical" evidence="3">
    <location>
        <begin position="200"/>
        <end position="224"/>
    </location>
</feature>
<name>A0A7R9LII5_9ACAR</name>
<dbReference type="InterPro" id="IPR002172">
    <property type="entry name" value="LDrepeatLR_classA_rpt"/>
</dbReference>
<dbReference type="PROSITE" id="PS01209">
    <property type="entry name" value="LDLRA_1"/>
    <property type="match status" value="1"/>
</dbReference>
<protein>
    <recommendedName>
        <fullName evidence="6">CUB domain-containing protein</fullName>
    </recommendedName>
</protein>
<dbReference type="AlphaFoldDB" id="A0A7R9LII5"/>
<dbReference type="SUPFAM" id="SSF57424">
    <property type="entry name" value="LDL receptor-like module"/>
    <property type="match status" value="1"/>
</dbReference>
<dbReference type="InterPro" id="IPR023415">
    <property type="entry name" value="LDLR_class-A_CS"/>
</dbReference>
<dbReference type="Proteomes" id="UP000728032">
    <property type="component" value="Unassembled WGS sequence"/>
</dbReference>
<accession>A0A7R9LII5</accession>
<evidence type="ECO:0000256" key="2">
    <source>
        <dbReference type="PROSITE-ProRule" id="PRU00124"/>
    </source>
</evidence>
<keyword evidence="5" id="KW-1185">Reference proteome</keyword>
<reference evidence="4" key="1">
    <citation type="submission" date="2020-11" db="EMBL/GenBank/DDBJ databases">
        <authorList>
            <person name="Tran Van P."/>
        </authorList>
    </citation>
    <scope>NUCLEOTIDE SEQUENCE</scope>
</reference>
<dbReference type="Pfam" id="PF00057">
    <property type="entry name" value="Ldl_recept_a"/>
    <property type="match status" value="1"/>
</dbReference>
<evidence type="ECO:0000313" key="5">
    <source>
        <dbReference type="Proteomes" id="UP000728032"/>
    </source>
</evidence>
<dbReference type="EMBL" id="OC915866">
    <property type="protein sequence ID" value="CAD7642275.1"/>
    <property type="molecule type" value="Genomic_DNA"/>
</dbReference>
<dbReference type="InterPro" id="IPR036055">
    <property type="entry name" value="LDL_receptor-like_sf"/>
</dbReference>
<keyword evidence="3" id="KW-0812">Transmembrane</keyword>
<dbReference type="CDD" id="cd00112">
    <property type="entry name" value="LDLa"/>
    <property type="match status" value="1"/>
</dbReference>
<gene>
    <name evidence="4" type="ORF">ONB1V03_LOCUS3510</name>
</gene>
<keyword evidence="1 2" id="KW-1015">Disulfide bond</keyword>
<keyword evidence="3" id="KW-1133">Transmembrane helix</keyword>
<dbReference type="Gene3D" id="4.10.400.10">
    <property type="entry name" value="Low-density Lipoprotein Receptor"/>
    <property type="match status" value="1"/>
</dbReference>
<proteinExistence type="predicted"/>
<comment type="caution">
    <text evidence="2">Lacks conserved residue(s) required for the propagation of feature annotation.</text>
</comment>
<evidence type="ECO:0000313" key="4">
    <source>
        <dbReference type="EMBL" id="CAD7642275.1"/>
    </source>
</evidence>
<dbReference type="PROSITE" id="PS50068">
    <property type="entry name" value="LDLRA_2"/>
    <property type="match status" value="1"/>
</dbReference>
<organism evidence="4">
    <name type="scientific">Oppiella nova</name>
    <dbReference type="NCBI Taxonomy" id="334625"/>
    <lineage>
        <taxon>Eukaryota</taxon>
        <taxon>Metazoa</taxon>
        <taxon>Ecdysozoa</taxon>
        <taxon>Arthropoda</taxon>
        <taxon>Chelicerata</taxon>
        <taxon>Arachnida</taxon>
        <taxon>Acari</taxon>
        <taxon>Acariformes</taxon>
        <taxon>Sarcoptiformes</taxon>
        <taxon>Oribatida</taxon>
        <taxon>Brachypylina</taxon>
        <taxon>Oppioidea</taxon>
        <taxon>Oppiidae</taxon>
        <taxon>Oppiella</taxon>
    </lineage>
</organism>
<sequence>MQDYCSSQTANQQIHISDEQQSVIIRASRDQPYRSDLDCQLRVVNDIKHLGLNINLNYINLRKSDAFQDYLVIKFNNNYSNLWFENDLIDCNNKQSKYFLTSKSDHSDEVVVKFTTTDHIIPTNDNGFEIIITLFKDNEDEHKRENRCEKQWLFDCGNGLCIDRRFRCNGFDNCGNNADEEDNCKHSRNNNYFDIFETGFWFGFKIVIILLLIGILLGILSCICKKYDENAKFRKRFIMDQMRRNRAYEGSAGPSIYNLKDKAPLYPKLYHTYGGTEA</sequence>